<dbReference type="Pfam" id="PF06958">
    <property type="entry name" value="Pyocin_S"/>
    <property type="match status" value="1"/>
</dbReference>
<evidence type="ECO:0000256" key="8">
    <source>
        <dbReference type="SAM" id="MobiDB-lite"/>
    </source>
</evidence>
<dbReference type="SUPFAM" id="SSF54060">
    <property type="entry name" value="His-Me finger endonucleases"/>
    <property type="match status" value="2"/>
</dbReference>
<evidence type="ECO:0000256" key="1">
    <source>
        <dbReference type="ARBA" id="ARBA00006811"/>
    </source>
</evidence>
<gene>
    <name evidence="10" type="ORF">PS943_04173</name>
</gene>
<evidence type="ECO:0000313" key="11">
    <source>
        <dbReference type="Proteomes" id="UP000325645"/>
    </source>
</evidence>
<keyword evidence="6" id="KW-0044">Antibiotic</keyword>
<proteinExistence type="inferred from homology"/>
<feature type="compositionally biased region" description="Basic and acidic residues" evidence="8">
    <location>
        <begin position="54"/>
        <end position="64"/>
    </location>
</feature>
<comment type="similarity">
    <text evidence="1">Belongs to the colicin/pyosin nuclease family.</text>
</comment>
<keyword evidence="4" id="KW-0255">Endonuclease</keyword>
<dbReference type="EMBL" id="CABVJH010000008">
    <property type="protein sequence ID" value="VVQ35216.1"/>
    <property type="molecule type" value="Genomic_DNA"/>
</dbReference>
<name>A0A5E7WK99_PSEFL</name>
<protein>
    <recommendedName>
        <fullName evidence="9">Pyosin/cloacin translocation domain-containing protein</fullName>
    </recommendedName>
</protein>
<dbReference type="RefSeq" id="WP_150657897.1">
    <property type="nucleotide sequence ID" value="NZ_CABVJH010000008.1"/>
</dbReference>
<feature type="domain" description="Pyosin/cloacin translocation" evidence="9">
    <location>
        <begin position="382"/>
        <end position="499"/>
    </location>
</feature>
<dbReference type="InterPro" id="IPR016128">
    <property type="entry name" value="Pyosin/cloacin_T_dom"/>
</dbReference>
<evidence type="ECO:0000259" key="9">
    <source>
        <dbReference type="Pfam" id="PF06958"/>
    </source>
</evidence>
<dbReference type="GO" id="GO:0042742">
    <property type="term" value="P:defense response to bacterium"/>
    <property type="evidence" value="ECO:0007669"/>
    <property type="project" value="UniProtKB-KW"/>
</dbReference>
<organism evidence="10 11">
    <name type="scientific">Pseudomonas fluorescens</name>
    <dbReference type="NCBI Taxonomy" id="294"/>
    <lineage>
        <taxon>Bacteria</taxon>
        <taxon>Pseudomonadati</taxon>
        <taxon>Pseudomonadota</taxon>
        <taxon>Gammaproteobacteria</taxon>
        <taxon>Pseudomonadales</taxon>
        <taxon>Pseudomonadaceae</taxon>
        <taxon>Pseudomonas</taxon>
    </lineage>
</organism>
<dbReference type="Gene3D" id="3.90.540.10">
    <property type="entry name" value="Colicin/pyocin, DNase domain"/>
    <property type="match status" value="2"/>
</dbReference>
<keyword evidence="2" id="KW-0929">Antimicrobial</keyword>
<keyword evidence="7" id="KW-0078">Bacteriocin</keyword>
<dbReference type="AlphaFoldDB" id="A0A5E7WK99"/>
<evidence type="ECO:0000256" key="5">
    <source>
        <dbReference type="ARBA" id="ARBA00022801"/>
    </source>
</evidence>
<feature type="region of interest" description="Disordered" evidence="8">
    <location>
        <begin position="1"/>
        <end position="71"/>
    </location>
</feature>
<keyword evidence="5" id="KW-0378">Hydrolase</keyword>
<feature type="compositionally biased region" description="Gly residues" evidence="8">
    <location>
        <begin position="25"/>
        <end position="42"/>
    </location>
</feature>
<dbReference type="SUPFAM" id="SSF69369">
    <property type="entry name" value="Cloacin translocation domain"/>
    <property type="match status" value="1"/>
</dbReference>
<dbReference type="InterPro" id="IPR037146">
    <property type="entry name" value="Colicin/pyocin_DNase_dom_sf"/>
</dbReference>
<dbReference type="Proteomes" id="UP000325645">
    <property type="component" value="Unassembled WGS sequence"/>
</dbReference>
<evidence type="ECO:0000313" key="10">
    <source>
        <dbReference type="EMBL" id="VVQ35216.1"/>
    </source>
</evidence>
<dbReference type="Pfam" id="PF21431">
    <property type="entry name" value="Col-Pyo_DNase"/>
    <property type="match status" value="2"/>
</dbReference>
<evidence type="ECO:0000256" key="4">
    <source>
        <dbReference type="ARBA" id="ARBA00022759"/>
    </source>
</evidence>
<dbReference type="InterPro" id="IPR044925">
    <property type="entry name" value="His-Me_finger_sf"/>
</dbReference>
<evidence type="ECO:0000256" key="2">
    <source>
        <dbReference type="ARBA" id="ARBA00022529"/>
    </source>
</evidence>
<dbReference type="InterPro" id="IPR036302">
    <property type="entry name" value="Pyosin/cloacin_T_dom_sf"/>
</dbReference>
<evidence type="ECO:0000256" key="3">
    <source>
        <dbReference type="ARBA" id="ARBA00022722"/>
    </source>
</evidence>
<feature type="compositionally biased region" description="Polar residues" evidence="8">
    <location>
        <begin position="1"/>
        <end position="13"/>
    </location>
</feature>
<keyword evidence="3" id="KW-0540">Nuclease</keyword>
<accession>A0A5E7WK99</accession>
<dbReference type="GO" id="GO:0004519">
    <property type="term" value="F:endonuclease activity"/>
    <property type="evidence" value="ECO:0007669"/>
    <property type="project" value="UniProtKB-KW"/>
</dbReference>
<reference evidence="10 11" key="1">
    <citation type="submission" date="2019-09" db="EMBL/GenBank/DDBJ databases">
        <authorList>
            <person name="Chandra G."/>
            <person name="Truman W A."/>
        </authorList>
    </citation>
    <scope>NUCLEOTIDE SEQUENCE [LARGE SCALE GENOMIC DNA]</scope>
    <source>
        <strain evidence="10">PS943</strain>
    </source>
</reference>
<sequence>MAQNTLNDGSSGSVVIRSGPPASSGGSGGGFGGGGGVSGGFGKTSKGKRKARKRAIEADRKAKEQASAQAAAQAQASAAQAQEQARVQARHQQLAALAQRHAAVRVEVDQRFAARTVQLAPTLEQEVLAARRPSDSHSSERWQLYLITRQKSEIDGLIARKTTELNANSGVARSFDGHDPLTRTLHDYEARLEQFGEALVHGHQTWENAYTAAHEVQLLSAQINALTGKSNALAKHHAEQTAVWRKLEAIREAQRQYAEQSDARVRFKQQVDEDARVERVRHANTLTAPVTSVAAGGMFLTRESVLVAQDVAAALERAVQAAIDTLIDAGRIVARTGPVFVTAMVYSPSLGNGELTAEQRRRLFQGIGVPAQALGLTDNRALQSIANAGGSAEVPYRLKPEAVPEGTAIIVTSTAGEIGASVPVINAVFDPLTGAYNVEVPGSPTRHLQFAAEATPQSAITGQPGLAVMTPQIQDIPAGVDLRIQDCIVCVPGLSPMYLSFNLPSMGSGIVTGSGQPATADWWKTASQAKGATIPTQIGDQFRGREIKSFQSFDEALWRTLSEHQALTSRFDEVNKKRIEQGFAPYAPKSTWVSERREFELRYQEQAELGANPFNLDKISITPPQSTQGRLGIIPVVLPWPIRPVGGGTWTPLVPPGIEHLGPTTLPITPSIPAVYPGAPVIPVLPQNETFPAVDEGQIGASIPGYPGDMELPSPDVLFLDRRDDPGMATGVGQSVSGVWLGEASREEGAPIPSQIADQLRGKEFSNFHRFREAFWKAVAADVSLSTQFNATNLRFMRKGAAPFPIANDQYGGRVKFELHHQLEIAQGGAVYDMENIVVMTPRRHVLVHKGGKQL</sequence>
<evidence type="ECO:0000256" key="6">
    <source>
        <dbReference type="ARBA" id="ARBA00023022"/>
    </source>
</evidence>
<evidence type="ECO:0000256" key="7">
    <source>
        <dbReference type="ARBA" id="ARBA00023048"/>
    </source>
</evidence>
<dbReference type="GO" id="GO:0016787">
    <property type="term" value="F:hydrolase activity"/>
    <property type="evidence" value="ECO:0007669"/>
    <property type="project" value="UniProtKB-KW"/>
</dbReference>
<dbReference type="GO" id="GO:0031640">
    <property type="term" value="P:killing of cells of another organism"/>
    <property type="evidence" value="ECO:0007669"/>
    <property type="project" value="UniProtKB-KW"/>
</dbReference>